<organism evidence="5 6">
    <name type="scientific">Sediminicurvatus halobius</name>
    <dbReference type="NCBI Taxonomy" id="2182432"/>
    <lineage>
        <taxon>Bacteria</taxon>
        <taxon>Pseudomonadati</taxon>
        <taxon>Pseudomonadota</taxon>
        <taxon>Gammaproteobacteria</taxon>
        <taxon>Chromatiales</taxon>
        <taxon>Ectothiorhodospiraceae</taxon>
        <taxon>Sediminicurvatus</taxon>
    </lineage>
</organism>
<dbReference type="Pfam" id="PF26079">
    <property type="entry name" value="Baseplate_J_C"/>
    <property type="match status" value="1"/>
</dbReference>
<proteinExistence type="inferred from homology"/>
<evidence type="ECO:0000259" key="4">
    <source>
        <dbReference type="Pfam" id="PF26079"/>
    </source>
</evidence>
<comment type="caution">
    <text evidence="5">The sequence shown here is derived from an EMBL/GenBank/DDBJ whole genome shotgun (WGS) entry which is preliminary data.</text>
</comment>
<name>A0A2U2N1K0_9GAMM</name>
<dbReference type="OrthoDB" id="7565172at2"/>
<dbReference type="InterPro" id="IPR052399">
    <property type="entry name" value="Phage_Baseplate_Assmbl_Protein"/>
</dbReference>
<evidence type="ECO:0000256" key="1">
    <source>
        <dbReference type="ARBA" id="ARBA00038087"/>
    </source>
</evidence>
<feature type="domain" description="Baseplate J-like central" evidence="3">
    <location>
        <begin position="194"/>
        <end position="268"/>
    </location>
</feature>
<dbReference type="InterPro" id="IPR006949">
    <property type="entry name" value="Barrel_Baseplate_J-like"/>
</dbReference>
<dbReference type="AlphaFoldDB" id="A0A2U2N1K0"/>
<protein>
    <submittedName>
        <fullName evidence="5">Baseplate J protein</fullName>
    </submittedName>
</protein>
<evidence type="ECO:0000313" key="5">
    <source>
        <dbReference type="EMBL" id="PWG62869.1"/>
    </source>
</evidence>
<keyword evidence="6" id="KW-1185">Reference proteome</keyword>
<dbReference type="InterPro" id="IPR058531">
    <property type="entry name" value="Baseplate_J_M"/>
</dbReference>
<sequence length="352" mass="37498">MPWQSPTLEQLIERIRADIRARLPGAQPELRRSLLGVLASAEAGAVQGLYGYLDWLARQLMIDTAEAEHLERWAGIWGLSRAAAVPAAGNVDVTGSAGAELPAGIELESDAGQTYTTDTTLTLDAAGTGTVAVTAVEAGADGNLAEGATLRLLTAVTGIDSEAVVAAGGLTGGADEEGDARLRERLLERIRRRPHGGSRDDYERWALEAHPDVTRAWVYPQETDPGTVTVRAVCDELDPITPPAEVTGAIEDYIDAERPVTAGFYVVAPTEAPLDLSIKLTPDSTEVRERVTDALNDFFARVAEPGGTIYREQLSGVIYVAAGESRHELQSPTGDVTHTINEIAVLGVITWL</sequence>
<evidence type="ECO:0000313" key="6">
    <source>
        <dbReference type="Proteomes" id="UP000245474"/>
    </source>
</evidence>
<dbReference type="Pfam" id="PF04865">
    <property type="entry name" value="Baseplate_J"/>
    <property type="match status" value="1"/>
</dbReference>
<accession>A0A2U2N1K0</accession>
<dbReference type="Pfam" id="PF26078">
    <property type="entry name" value="Baseplate_J_M"/>
    <property type="match status" value="1"/>
</dbReference>
<comment type="similarity">
    <text evidence="1">Belongs to the Mu gp47/PBSX XkdT family.</text>
</comment>
<dbReference type="RefSeq" id="WP_109678848.1">
    <property type="nucleotide sequence ID" value="NZ_CP086615.1"/>
</dbReference>
<feature type="domain" description="Baseplate J-like C-terminal" evidence="4">
    <location>
        <begin position="275"/>
        <end position="351"/>
    </location>
</feature>
<dbReference type="Proteomes" id="UP000245474">
    <property type="component" value="Unassembled WGS sequence"/>
</dbReference>
<dbReference type="InterPro" id="IPR058530">
    <property type="entry name" value="Baseplate_J-like_C"/>
</dbReference>
<evidence type="ECO:0000259" key="3">
    <source>
        <dbReference type="Pfam" id="PF26078"/>
    </source>
</evidence>
<gene>
    <name evidence="5" type="ORF">DEM34_10915</name>
</gene>
<dbReference type="PANTHER" id="PTHR37829">
    <property type="entry name" value="PHAGE-LIKE ELEMENT PBSX PROTEIN XKDT"/>
    <property type="match status" value="1"/>
</dbReference>
<reference evidence="5 6" key="1">
    <citation type="submission" date="2018-05" db="EMBL/GenBank/DDBJ databases">
        <title>Spiribacter halobius sp. nov., a moderately halophilic bacterium isolated from marine solar saltern.</title>
        <authorList>
            <person name="Zheng W.-S."/>
            <person name="Lu D.-C."/>
            <person name="Du Z.-J."/>
        </authorList>
    </citation>
    <scope>NUCLEOTIDE SEQUENCE [LARGE SCALE GENOMIC DNA]</scope>
    <source>
        <strain evidence="5 6">E85</strain>
    </source>
</reference>
<dbReference type="EMBL" id="QFFI01000015">
    <property type="protein sequence ID" value="PWG62869.1"/>
    <property type="molecule type" value="Genomic_DNA"/>
</dbReference>
<feature type="domain" description="Baseplate protein J-like barrel" evidence="2">
    <location>
        <begin position="91"/>
        <end position="167"/>
    </location>
</feature>
<dbReference type="PANTHER" id="PTHR37829:SF3">
    <property type="entry name" value="PROTEIN JAYE-RELATED"/>
    <property type="match status" value="1"/>
</dbReference>
<evidence type="ECO:0000259" key="2">
    <source>
        <dbReference type="Pfam" id="PF04865"/>
    </source>
</evidence>